<dbReference type="AlphaFoldDB" id="A0A9Q3B9B6"/>
<name>A0A9Q3B9B6_9BASI</name>
<reference evidence="1" key="1">
    <citation type="submission" date="2021-03" db="EMBL/GenBank/DDBJ databases">
        <title>Draft genome sequence of rust myrtle Austropuccinia psidii MF-1, a brazilian biotype.</title>
        <authorList>
            <person name="Quecine M.C."/>
            <person name="Pachon D.M.R."/>
            <person name="Bonatelli M.L."/>
            <person name="Correr F.H."/>
            <person name="Franceschini L.M."/>
            <person name="Leite T.F."/>
            <person name="Margarido G.R.A."/>
            <person name="Almeida C.A."/>
            <person name="Ferrarezi J.A."/>
            <person name="Labate C.A."/>
        </authorList>
    </citation>
    <scope>NUCLEOTIDE SEQUENCE</scope>
    <source>
        <strain evidence="1">MF-1</strain>
    </source>
</reference>
<accession>A0A9Q3B9B6</accession>
<protein>
    <submittedName>
        <fullName evidence="1">Uncharacterized protein</fullName>
    </submittedName>
</protein>
<keyword evidence="2" id="KW-1185">Reference proteome</keyword>
<comment type="caution">
    <text evidence="1">The sequence shown here is derived from an EMBL/GenBank/DDBJ whole genome shotgun (WGS) entry which is preliminary data.</text>
</comment>
<evidence type="ECO:0000313" key="1">
    <source>
        <dbReference type="EMBL" id="MBW0460993.1"/>
    </source>
</evidence>
<gene>
    <name evidence="1" type="ORF">O181_000708</name>
</gene>
<dbReference type="Proteomes" id="UP000765509">
    <property type="component" value="Unassembled WGS sequence"/>
</dbReference>
<sequence>MNPLPCSSPIRPSGFLTCLFSQALNGPFFIIDSPKREDLIFSYDFLYNFNPIIDWKNELITYDSSGINFPTSNDLAAAVNSVALVGELKTPSLSSSVHIPSIMPSQSLLPSRDEVLKEMKDVREYPAISSPHLFQRDMDLPP</sequence>
<organism evidence="1 2">
    <name type="scientific">Austropuccinia psidii MF-1</name>
    <dbReference type="NCBI Taxonomy" id="1389203"/>
    <lineage>
        <taxon>Eukaryota</taxon>
        <taxon>Fungi</taxon>
        <taxon>Dikarya</taxon>
        <taxon>Basidiomycota</taxon>
        <taxon>Pucciniomycotina</taxon>
        <taxon>Pucciniomycetes</taxon>
        <taxon>Pucciniales</taxon>
        <taxon>Sphaerophragmiaceae</taxon>
        <taxon>Austropuccinia</taxon>
    </lineage>
</organism>
<proteinExistence type="predicted"/>
<dbReference type="EMBL" id="AVOT02000090">
    <property type="protein sequence ID" value="MBW0460993.1"/>
    <property type="molecule type" value="Genomic_DNA"/>
</dbReference>
<evidence type="ECO:0000313" key="2">
    <source>
        <dbReference type="Proteomes" id="UP000765509"/>
    </source>
</evidence>